<dbReference type="RefSeq" id="WP_091410160.1">
    <property type="nucleotide sequence ID" value="NZ_FOAB01000005.1"/>
</dbReference>
<dbReference type="GO" id="GO:0004180">
    <property type="term" value="F:carboxypeptidase activity"/>
    <property type="evidence" value="ECO:0007669"/>
    <property type="project" value="UniProtKB-KW"/>
</dbReference>
<organism evidence="8 9">
    <name type="scientific">Aquimarina amphilecti</name>
    <dbReference type="NCBI Taxonomy" id="1038014"/>
    <lineage>
        <taxon>Bacteria</taxon>
        <taxon>Pseudomonadati</taxon>
        <taxon>Bacteroidota</taxon>
        <taxon>Flavobacteriia</taxon>
        <taxon>Flavobacteriales</taxon>
        <taxon>Flavobacteriaceae</taxon>
        <taxon>Aquimarina</taxon>
    </lineage>
</organism>
<keyword evidence="9" id="KW-1185">Reference proteome</keyword>
<reference evidence="8 9" key="1">
    <citation type="submission" date="2016-10" db="EMBL/GenBank/DDBJ databases">
        <authorList>
            <person name="de Groot N.N."/>
        </authorList>
    </citation>
    <scope>NUCLEOTIDE SEQUENCE [LARGE SCALE GENOMIC DNA]</scope>
    <source>
        <strain evidence="8 9">DSM 25232</strain>
    </source>
</reference>
<evidence type="ECO:0000256" key="4">
    <source>
        <dbReference type="ARBA" id="ARBA00022692"/>
    </source>
</evidence>
<keyword evidence="6" id="KW-0998">Cell outer membrane</keyword>
<dbReference type="AlphaFoldDB" id="A0A1H7SEI5"/>
<dbReference type="GO" id="GO:0015344">
    <property type="term" value="F:siderophore uptake transmembrane transporter activity"/>
    <property type="evidence" value="ECO:0007669"/>
    <property type="project" value="TreeGrafter"/>
</dbReference>
<evidence type="ECO:0000256" key="1">
    <source>
        <dbReference type="ARBA" id="ARBA00004571"/>
    </source>
</evidence>
<evidence type="ECO:0000256" key="6">
    <source>
        <dbReference type="ARBA" id="ARBA00023237"/>
    </source>
</evidence>
<keyword evidence="5" id="KW-0472">Membrane</keyword>
<keyword evidence="8" id="KW-0645">Protease</keyword>
<comment type="subcellular location">
    <subcellularLocation>
        <location evidence="1">Cell outer membrane</location>
        <topology evidence="1">Multi-pass membrane protein</topology>
    </subcellularLocation>
</comment>
<keyword evidence="8" id="KW-0121">Carboxypeptidase</keyword>
<evidence type="ECO:0000259" key="7">
    <source>
        <dbReference type="Pfam" id="PF25183"/>
    </source>
</evidence>
<keyword evidence="4" id="KW-0812">Transmembrane</keyword>
<protein>
    <submittedName>
        <fullName evidence="8">Carboxypeptidase regulatory-like domain-containing protein</fullName>
    </submittedName>
</protein>
<dbReference type="GO" id="GO:0044718">
    <property type="term" value="P:siderophore transmembrane transport"/>
    <property type="evidence" value="ECO:0007669"/>
    <property type="project" value="TreeGrafter"/>
</dbReference>
<dbReference type="GO" id="GO:0009279">
    <property type="term" value="C:cell outer membrane"/>
    <property type="evidence" value="ECO:0007669"/>
    <property type="project" value="UniProtKB-SubCell"/>
</dbReference>
<dbReference type="SUPFAM" id="SSF49464">
    <property type="entry name" value="Carboxypeptidase regulatory domain-like"/>
    <property type="match status" value="1"/>
</dbReference>
<dbReference type="Pfam" id="PF13620">
    <property type="entry name" value="CarboxypepD_reg"/>
    <property type="match status" value="1"/>
</dbReference>
<proteinExistence type="predicted"/>
<evidence type="ECO:0000256" key="5">
    <source>
        <dbReference type="ARBA" id="ARBA00023136"/>
    </source>
</evidence>
<dbReference type="EMBL" id="FOAB01000005">
    <property type="protein sequence ID" value="SEL70719.1"/>
    <property type="molecule type" value="Genomic_DNA"/>
</dbReference>
<evidence type="ECO:0000313" key="9">
    <source>
        <dbReference type="Proteomes" id="UP000198521"/>
    </source>
</evidence>
<accession>A0A1H7SEI5</accession>
<dbReference type="Gene3D" id="2.40.170.20">
    <property type="entry name" value="TonB-dependent receptor, beta-barrel domain"/>
    <property type="match status" value="1"/>
</dbReference>
<keyword evidence="3" id="KW-1134">Transmembrane beta strand</keyword>
<evidence type="ECO:0000256" key="3">
    <source>
        <dbReference type="ARBA" id="ARBA00022452"/>
    </source>
</evidence>
<dbReference type="OrthoDB" id="9768147at2"/>
<name>A0A1H7SEI5_AQUAM</name>
<dbReference type="STRING" id="1038014.SAMN04487910_3123"/>
<dbReference type="InterPro" id="IPR057601">
    <property type="entry name" value="Oar-like_b-barrel"/>
</dbReference>
<keyword evidence="2" id="KW-0813">Transport</keyword>
<gene>
    <name evidence="8" type="ORF">SAMN04487910_3123</name>
</gene>
<dbReference type="InterPro" id="IPR036942">
    <property type="entry name" value="Beta-barrel_TonB_sf"/>
</dbReference>
<keyword evidence="8" id="KW-0378">Hydrolase</keyword>
<feature type="domain" description="TonB-dependent transporter Oar-like beta-barrel" evidence="7">
    <location>
        <begin position="241"/>
        <end position="982"/>
    </location>
</feature>
<dbReference type="PANTHER" id="PTHR30069:SF46">
    <property type="entry name" value="OAR PROTEIN"/>
    <property type="match status" value="1"/>
</dbReference>
<dbReference type="SUPFAM" id="SSF56935">
    <property type="entry name" value="Porins"/>
    <property type="match status" value="1"/>
</dbReference>
<dbReference type="Gene3D" id="2.60.40.1120">
    <property type="entry name" value="Carboxypeptidase-like, regulatory domain"/>
    <property type="match status" value="1"/>
</dbReference>
<dbReference type="Pfam" id="PF25183">
    <property type="entry name" value="OMP_b-brl_4"/>
    <property type="match status" value="1"/>
</dbReference>
<dbReference type="InterPro" id="IPR008969">
    <property type="entry name" value="CarboxyPept-like_regulatory"/>
</dbReference>
<dbReference type="InterPro" id="IPR039426">
    <property type="entry name" value="TonB-dep_rcpt-like"/>
</dbReference>
<dbReference type="Proteomes" id="UP000198521">
    <property type="component" value="Unassembled WGS sequence"/>
</dbReference>
<evidence type="ECO:0000313" key="8">
    <source>
        <dbReference type="EMBL" id="SEL70719.1"/>
    </source>
</evidence>
<evidence type="ECO:0000256" key="2">
    <source>
        <dbReference type="ARBA" id="ARBA00022448"/>
    </source>
</evidence>
<sequence length="1044" mass="116901">MKLFLKVIFIFITPYLVISQETTGTLQGTLTDTENNPIPFATIQCIDVSTNYKYGTISEENGFYNITNLSPSNTYKLQISYVGFQTMIEEDVTIQLGNTTIKNFVMSEDSVSLETVVVTGSSKSQKNGNETLLGKRELRTTPTISRSIQDLTKNLTENNLNSFGGASNRFNNLNIDGIANNDVIGFQEPASGAAGSSANGTPGSLSRTQPIGLGAVKELSVKLAPFDVSIGNFSGASINLVTKNGTNTTKAEVYGYGNNQLLLGNYADGIKQESANFYDVQFGGGIGGPIIKDKLFYYVNVEQALSDNPVLNAPGSSTSNISSEDVQLISDRLISEYNYDPGSFTNASIKTASTKIFVRLDYNLSDQHKITLRNNYVNSFADNLEWSSSIFNFGNQGYRHNSIANSLALELKSNLTNGITNQLTLGYNTVKEDRDFDGRVFPHIQIASNSSNRIFAGTYREASVYSTDFSTLQLADKISYTSQKHTITAGGLAQFHDVDYGFLSAWNGRWEYRSVQDFLDDSPSRVRGVYNINNNDFDFVTSRPSATVSVIETALYLQDQFRISNQFSLTAGIRLDTQFLPSDLPISQEVLNTPEFSQFDNKISNAPQFNPRLGFNYSLGTNNKYKLRGGTGLFSGRIPYLWFAYVEYISGTEYFNIDLRPTDATPLTENLADLRSAQPNLTEINLIDNDFTLPREWKTNVAFEAKLPRQWNVNLEGTYTEVLNGLFFQSINRRNELGNFTGADNRPYFLQTGQDIKINPNFTNVFLLTNTDKGYRYNITANVSKRIGNYRGTVGYTYGKSKDISSTVRSSPAANFEWNQAVFGNEPTISFSNFDLRHKVVSTHSYDVDFGKSNTAAISFLYNGRSGSPYSFVYQGDPNRDGSSRNDLIYVPRDQSEIQLVDIVDNNGIVTSTANEQWQQLNNYIENNSYLRSRRGNYVERNGAKTPWNHELDMKLQYGKQLKNGHSITVSLDMLNVFNFINRDWGRLVFVPNVVNSSFSLLNFVGIENEQPQYQFNVDPDEQPWNIDLQNSRWRAQIGIKYGF</sequence>
<dbReference type="PANTHER" id="PTHR30069">
    <property type="entry name" value="TONB-DEPENDENT OUTER MEMBRANE RECEPTOR"/>
    <property type="match status" value="1"/>
</dbReference>